<name>A0A7V4XQS9_9BACT</name>
<comment type="caution">
    <text evidence="4">The sequence shown here is derived from an EMBL/GenBank/DDBJ whole genome shotgun (WGS) entry which is preliminary data.</text>
</comment>
<dbReference type="InterPro" id="IPR011048">
    <property type="entry name" value="Haem_d1_sf"/>
</dbReference>
<dbReference type="PANTHER" id="PTHR30344">
    <property type="entry name" value="6-PHOSPHOGLUCONOLACTONASE-RELATED"/>
    <property type="match status" value="1"/>
</dbReference>
<dbReference type="InterPro" id="IPR015943">
    <property type="entry name" value="WD40/YVTN_repeat-like_dom_sf"/>
</dbReference>
<dbReference type="SUPFAM" id="SSF51004">
    <property type="entry name" value="C-terminal (heme d1) domain of cytochrome cd1-nitrite reductase"/>
    <property type="match status" value="1"/>
</dbReference>
<reference evidence="4" key="1">
    <citation type="journal article" date="2020" name="mSystems">
        <title>Genome- and Community-Level Interaction Insights into Carbon Utilization and Element Cycling Functions of Hydrothermarchaeota in Hydrothermal Sediment.</title>
        <authorList>
            <person name="Zhou Z."/>
            <person name="Liu Y."/>
            <person name="Xu W."/>
            <person name="Pan J."/>
            <person name="Luo Z.H."/>
            <person name="Li M."/>
        </authorList>
    </citation>
    <scope>NUCLEOTIDE SEQUENCE [LARGE SCALE GENOMIC DNA]</scope>
    <source>
        <strain evidence="4">SpSt-855</strain>
    </source>
</reference>
<dbReference type="Pfam" id="PF10282">
    <property type="entry name" value="Lactonase"/>
    <property type="match status" value="1"/>
</dbReference>
<proteinExistence type="inferred from homology"/>
<protein>
    <submittedName>
        <fullName evidence="4">Lactonase family protein</fullName>
    </submittedName>
</protein>
<sequence>MDSMALNRREFLRSAAVAPVAARHLWSHPHENAKRRLLLVGTRTDKTSKGIYACHWDPEQGELTSLGLAVESQQPTFLAVHPNGEFLYAANELDEFEGARSGAVSAFRIDREHARLHPINQIASEGTETCNVNVSHTGYAAFCANYASGSMSSFFLNPSGALSAPVSHFQYHGHGPNPDRQAGPHAHRVTPSPDDRFLLVNDLGLDRIHIYHLDAANAKLTPNDPPHWEAFAGSGPRALHFHPNGHVAYVVFEMGSAVQALHWNKEKGTLHALQDPIHLTPPDYHEISTGCDMVLDHKARFAYVINRFYNRIITFSVDHDGKLTLLRRSSCGGEVPRHLALDPTGRWLLIANQKSDNIAVFEIHPETGVVSDEPAKSYPISIPQCLLFV</sequence>
<dbReference type="AlphaFoldDB" id="A0A7V4XQS9"/>
<dbReference type="Gene3D" id="2.130.10.10">
    <property type="entry name" value="YVTN repeat-like/Quinoprotein amine dehydrogenase"/>
    <property type="match status" value="1"/>
</dbReference>
<comment type="similarity">
    <text evidence="1">Belongs to the cycloisomerase 2 family.</text>
</comment>
<dbReference type="EMBL" id="DTKL01000015">
    <property type="protein sequence ID" value="HGY93499.1"/>
    <property type="molecule type" value="Genomic_DNA"/>
</dbReference>
<organism evidence="4">
    <name type="scientific">Acidobacterium capsulatum</name>
    <dbReference type="NCBI Taxonomy" id="33075"/>
    <lineage>
        <taxon>Bacteria</taxon>
        <taxon>Pseudomonadati</taxon>
        <taxon>Acidobacteriota</taxon>
        <taxon>Terriglobia</taxon>
        <taxon>Terriglobales</taxon>
        <taxon>Acidobacteriaceae</taxon>
        <taxon>Acidobacterium</taxon>
    </lineage>
</organism>
<evidence type="ECO:0000256" key="1">
    <source>
        <dbReference type="ARBA" id="ARBA00005564"/>
    </source>
</evidence>
<dbReference type="GO" id="GO:0017057">
    <property type="term" value="F:6-phosphogluconolactonase activity"/>
    <property type="evidence" value="ECO:0007669"/>
    <property type="project" value="TreeGrafter"/>
</dbReference>
<keyword evidence="2" id="KW-0313">Glucose metabolism</keyword>
<dbReference type="InterPro" id="IPR050282">
    <property type="entry name" value="Cycloisomerase_2"/>
</dbReference>
<dbReference type="PANTHER" id="PTHR30344:SF1">
    <property type="entry name" value="6-PHOSPHOGLUCONOLACTONASE"/>
    <property type="match status" value="1"/>
</dbReference>
<gene>
    <name evidence="4" type="ORF">ENW50_02245</name>
</gene>
<keyword evidence="2" id="KW-0119">Carbohydrate metabolism</keyword>
<evidence type="ECO:0000256" key="2">
    <source>
        <dbReference type="ARBA" id="ARBA00022526"/>
    </source>
</evidence>
<evidence type="ECO:0000313" key="4">
    <source>
        <dbReference type="EMBL" id="HGY93499.1"/>
    </source>
</evidence>
<accession>A0A7V4XQS9</accession>
<feature type="region of interest" description="Disordered" evidence="3">
    <location>
        <begin position="171"/>
        <end position="191"/>
    </location>
</feature>
<evidence type="ECO:0000256" key="3">
    <source>
        <dbReference type="SAM" id="MobiDB-lite"/>
    </source>
</evidence>
<dbReference type="GO" id="GO:0006006">
    <property type="term" value="P:glucose metabolic process"/>
    <property type="evidence" value="ECO:0007669"/>
    <property type="project" value="UniProtKB-KW"/>
</dbReference>
<dbReference type="InterPro" id="IPR019405">
    <property type="entry name" value="Lactonase_7-beta_prop"/>
</dbReference>